<sequence length="300" mass="33657">MIIVVVKLNNIHKKIGTKHILNGISFTVNKGDIVAVVGPNGAGKTSLFKAIGGLIEPDEGTVLINGVAQSNQVNSDVLFLPDSSMLYTELTGYEHLEFIAKIHKTSNQIIEAVINQIGIKKYVNEKIRNYSLGMKQHLLLAIALIARPSLIIFDEPLNGLDPSSIKMFRRIIKELKADGSTIIFSSHILAEVDKVADRIIFIDAGRTVQEVNVSDSKIERAYIFELESPSNDIFSLFKNKEFNIDKFQLQENRLLVRLEREQLTPFLGVLLENNIILNEITNVKGETDNIYHELYGEKNE</sequence>
<dbReference type="PANTHER" id="PTHR43335">
    <property type="entry name" value="ABC TRANSPORTER, ATP-BINDING PROTEIN"/>
    <property type="match status" value="1"/>
</dbReference>
<dbReference type="InterPro" id="IPR027417">
    <property type="entry name" value="P-loop_NTPase"/>
</dbReference>
<dbReference type="SMART" id="SM00382">
    <property type="entry name" value="AAA"/>
    <property type="match status" value="1"/>
</dbReference>
<evidence type="ECO:0000256" key="1">
    <source>
        <dbReference type="ARBA" id="ARBA00005417"/>
    </source>
</evidence>
<dbReference type="PROSITE" id="PS50893">
    <property type="entry name" value="ABC_TRANSPORTER_2"/>
    <property type="match status" value="1"/>
</dbReference>
<dbReference type="SUPFAM" id="SSF52540">
    <property type="entry name" value="P-loop containing nucleoside triphosphate hydrolases"/>
    <property type="match status" value="1"/>
</dbReference>
<evidence type="ECO:0000256" key="2">
    <source>
        <dbReference type="ARBA" id="ARBA00022448"/>
    </source>
</evidence>
<dbReference type="Gene3D" id="3.40.50.300">
    <property type="entry name" value="P-loop containing nucleotide triphosphate hydrolases"/>
    <property type="match status" value="1"/>
</dbReference>
<dbReference type="CDD" id="cd03230">
    <property type="entry name" value="ABC_DR_subfamily_A"/>
    <property type="match status" value="1"/>
</dbReference>
<dbReference type="Pfam" id="PF00005">
    <property type="entry name" value="ABC_tran"/>
    <property type="match status" value="1"/>
</dbReference>
<dbReference type="PANTHER" id="PTHR43335:SF4">
    <property type="entry name" value="ABC TRANSPORTER, ATP-BINDING PROTEIN"/>
    <property type="match status" value="1"/>
</dbReference>
<feature type="domain" description="ABC transporter" evidence="5">
    <location>
        <begin position="6"/>
        <end position="229"/>
    </location>
</feature>
<dbReference type="OrthoDB" id="9804819at2"/>
<dbReference type="GO" id="GO:0005524">
    <property type="term" value="F:ATP binding"/>
    <property type="evidence" value="ECO:0007669"/>
    <property type="project" value="UniProtKB-KW"/>
</dbReference>
<evidence type="ECO:0000259" key="5">
    <source>
        <dbReference type="PROSITE" id="PS50893"/>
    </source>
</evidence>
<dbReference type="InterPro" id="IPR003439">
    <property type="entry name" value="ABC_transporter-like_ATP-bd"/>
</dbReference>
<dbReference type="InterPro" id="IPR003593">
    <property type="entry name" value="AAA+_ATPase"/>
</dbReference>
<dbReference type="EMBL" id="JX399338">
    <property type="protein sequence ID" value="AFV25761.1"/>
    <property type="molecule type" value="Genomic_DNA"/>
</dbReference>
<protein>
    <submittedName>
        <fullName evidence="6">Multidrug transporter</fullName>
    </submittedName>
</protein>
<dbReference type="GO" id="GO:0016887">
    <property type="term" value="F:ATP hydrolysis activity"/>
    <property type="evidence" value="ECO:0007669"/>
    <property type="project" value="InterPro"/>
</dbReference>
<reference evidence="6" key="1">
    <citation type="submission" date="2012-07" db="EMBL/GenBank/DDBJ databases">
        <title>A Draft Genome for Bacillus alcalophilus strain ATCC 27647.</title>
        <authorList>
            <person name="Attie O."/>
            <person name="Jayaprakash A."/>
            <person name="Sachidanandam R."/>
            <person name="Shah H."/>
            <person name="Paulsen I."/>
            <person name="Morino M."/>
            <person name="Ito M."/>
            <person name="Krulwich T."/>
        </authorList>
    </citation>
    <scope>NUCLEOTIDE SEQUENCE</scope>
    <source>
        <strain evidence="6">ATCC 27647</strain>
    </source>
</reference>
<comment type="similarity">
    <text evidence="1">Belongs to the ABC transporter superfamily.</text>
</comment>
<keyword evidence="4" id="KW-0067">ATP-binding</keyword>
<dbReference type="AlphaFoldDB" id="K4MIF0"/>
<evidence type="ECO:0000313" key="6">
    <source>
        <dbReference type="EMBL" id="AFV25761.1"/>
    </source>
</evidence>
<evidence type="ECO:0000256" key="4">
    <source>
        <dbReference type="ARBA" id="ARBA00022840"/>
    </source>
</evidence>
<name>K4MIF0_ALKAL</name>
<evidence type="ECO:0000256" key="3">
    <source>
        <dbReference type="ARBA" id="ARBA00022741"/>
    </source>
</evidence>
<keyword evidence="2" id="KW-0813">Transport</keyword>
<accession>K4MIF0</accession>
<organism evidence="6">
    <name type="scientific">Alkalihalobacillus alcalophilus ATCC 27647 = CGMCC 1.3604</name>
    <dbReference type="NCBI Taxonomy" id="1218173"/>
    <lineage>
        <taxon>Bacteria</taxon>
        <taxon>Bacillati</taxon>
        <taxon>Bacillota</taxon>
        <taxon>Bacilli</taxon>
        <taxon>Bacillales</taxon>
        <taxon>Bacillaceae</taxon>
        <taxon>Alkalihalobacillus</taxon>
    </lineage>
</organism>
<proteinExistence type="inferred from homology"/>
<gene>
    <name evidence="6" type="ORF">BalcAV1607</name>
</gene>
<keyword evidence="3" id="KW-0547">Nucleotide-binding</keyword>